<dbReference type="RefSeq" id="WP_114915651.1">
    <property type="nucleotide sequence ID" value="NZ_CP024848.1"/>
</dbReference>
<dbReference type="InterPro" id="IPR016181">
    <property type="entry name" value="Acyl_CoA_acyltransferase"/>
</dbReference>
<feature type="domain" description="N-acetyltransferase" evidence="1">
    <location>
        <begin position="1"/>
        <end position="92"/>
    </location>
</feature>
<dbReference type="CDD" id="cd04301">
    <property type="entry name" value="NAT_SF"/>
    <property type="match status" value="1"/>
</dbReference>
<dbReference type="PANTHER" id="PTHR31435:SF10">
    <property type="entry name" value="BSR4717 PROTEIN"/>
    <property type="match status" value="1"/>
</dbReference>
<dbReference type="Pfam" id="PF14542">
    <property type="entry name" value="Acetyltransf_CG"/>
    <property type="match status" value="1"/>
</dbReference>
<dbReference type="KEGG" id="ocn:CUC15_05180"/>
<protein>
    <submittedName>
        <fullName evidence="3">GNAT family N-acetyltransferase</fullName>
    </submittedName>
</protein>
<dbReference type="InterPro" id="IPR000182">
    <property type="entry name" value="GNAT_dom"/>
</dbReference>
<evidence type="ECO:0000313" key="4">
    <source>
        <dbReference type="Proteomes" id="UP000253908"/>
    </source>
</evidence>
<dbReference type="Gene3D" id="3.40.630.30">
    <property type="match status" value="1"/>
</dbReference>
<dbReference type="PROSITE" id="PS51729">
    <property type="entry name" value="GNAT_YJDJ"/>
    <property type="match status" value="1"/>
</dbReference>
<dbReference type="AlphaFoldDB" id="A0A345PEC7"/>
<dbReference type="SUPFAM" id="SSF55729">
    <property type="entry name" value="Acyl-CoA N-acyltransferases (Nat)"/>
    <property type="match status" value="1"/>
</dbReference>
<gene>
    <name evidence="3" type="ORF">CUC15_05180</name>
</gene>
<dbReference type="InterPro" id="IPR045057">
    <property type="entry name" value="Gcn5-rel_NAT"/>
</dbReference>
<dbReference type="EMBL" id="CP024848">
    <property type="protein sequence ID" value="AXI08357.1"/>
    <property type="molecule type" value="Genomic_DNA"/>
</dbReference>
<dbReference type="PROSITE" id="PS51186">
    <property type="entry name" value="GNAT"/>
    <property type="match status" value="1"/>
</dbReference>
<dbReference type="InterPro" id="IPR031165">
    <property type="entry name" value="GNAT_YJDJ"/>
</dbReference>
<keyword evidence="4" id="KW-1185">Reference proteome</keyword>
<name>A0A345PEC7_9BACI</name>
<evidence type="ECO:0000313" key="3">
    <source>
        <dbReference type="EMBL" id="AXI08357.1"/>
    </source>
</evidence>
<evidence type="ECO:0000259" key="1">
    <source>
        <dbReference type="PROSITE" id="PS51186"/>
    </source>
</evidence>
<keyword evidence="3" id="KW-0808">Transferase</keyword>
<dbReference type="PANTHER" id="PTHR31435">
    <property type="entry name" value="PROTEIN NATD1"/>
    <property type="match status" value="1"/>
</dbReference>
<dbReference type="OrthoDB" id="9793389at2"/>
<feature type="domain" description="N-acetyltransferase" evidence="2">
    <location>
        <begin position="3"/>
        <end position="91"/>
    </location>
</feature>
<dbReference type="GO" id="GO:0016747">
    <property type="term" value="F:acyltransferase activity, transferring groups other than amino-acyl groups"/>
    <property type="evidence" value="ECO:0007669"/>
    <property type="project" value="InterPro"/>
</dbReference>
<evidence type="ECO:0000259" key="2">
    <source>
        <dbReference type="PROSITE" id="PS51729"/>
    </source>
</evidence>
<proteinExistence type="predicted"/>
<sequence>MTTINKGENKFYIGDDIRNPIAEMTFVQSGNSRIVIDHTYVSEDLRGQGIAGELLEQVVLYAREEEKKILPLCPYAKQKLEGNSAYMDVLSV</sequence>
<organism evidence="3 4">
    <name type="scientific">Oceanobacillus zhaokaii</name>
    <dbReference type="NCBI Taxonomy" id="2052660"/>
    <lineage>
        <taxon>Bacteria</taxon>
        <taxon>Bacillati</taxon>
        <taxon>Bacillota</taxon>
        <taxon>Bacilli</taxon>
        <taxon>Bacillales</taxon>
        <taxon>Bacillaceae</taxon>
        <taxon>Oceanobacillus</taxon>
    </lineage>
</organism>
<reference evidence="4" key="1">
    <citation type="submission" date="2017-11" db="EMBL/GenBank/DDBJ databases">
        <authorList>
            <person name="Zhu W."/>
        </authorList>
    </citation>
    <scope>NUCLEOTIDE SEQUENCE [LARGE SCALE GENOMIC DNA]</scope>
    <source>
        <strain evidence="4">160</strain>
    </source>
</reference>
<accession>A0A345PEC7</accession>
<dbReference type="Proteomes" id="UP000253908">
    <property type="component" value="Chromosome"/>
</dbReference>